<evidence type="ECO:0000313" key="2">
    <source>
        <dbReference type="Proteomes" id="UP000619761"/>
    </source>
</evidence>
<protein>
    <submittedName>
        <fullName evidence="1">Uncharacterized protein</fullName>
    </submittedName>
</protein>
<sequence>MEASPITDGDSAMGEVFVAKGGVNVLVNNNNVISLAAQNRAGMTLYIFDKDTIGASNCTSVQCMTNWPPLIADDNAVAEKPLTIITRGDGHKQWALRDKPLYFFVGDNAAGDVKGEGVAGVWHVAGYIPVQMSQSILNAADGDYLVASGKVLVGMPTDSTNTAFVSTYLDRDAFSLYTFDNDTSGVSNCNGGCLTAWPPLLADDGDEATAPYSIITRAMGTNPAAKQWAYHGMPLYFYVGDTAAGQTTGKALPKWHLARRLPVKVAASTTQGSYLAAYGLVKTATTVNSAEEISANPRDGFALYTFDTDTAGSSNCSGNCLVNWPALMADDGAVAQPPYTLVARAIGKFQWALNGMPLYLFSGDTKAGDTKGDGVANVWHLARTAPVITKQHSSGALFVAHGNLVTANGAADNAHQNFTLYTFDQDTSGVTTCFNGCLTVWPALYAAADAKAFGDFTLVERGANTGVKQWAYKGKPLYFYVGDTAAGDVTGEYTDWRIARP</sequence>
<reference evidence="2" key="1">
    <citation type="journal article" date="2019" name="Int. J. Syst. Evol. Microbiol.">
        <title>The Global Catalogue of Microorganisms (GCM) 10K type strain sequencing project: providing services to taxonomists for standard genome sequencing and annotation.</title>
        <authorList>
            <consortium name="The Broad Institute Genomics Platform"/>
            <consortium name="The Broad Institute Genome Sequencing Center for Infectious Disease"/>
            <person name="Wu L."/>
            <person name="Ma J."/>
        </authorList>
    </citation>
    <scope>NUCLEOTIDE SEQUENCE [LARGE SCALE GENOMIC DNA]</scope>
    <source>
        <strain evidence="2">KCTC 32239</strain>
    </source>
</reference>
<dbReference type="Proteomes" id="UP000619761">
    <property type="component" value="Unassembled WGS sequence"/>
</dbReference>
<dbReference type="InterPro" id="IPR005297">
    <property type="entry name" value="Lipoprotein_repeat"/>
</dbReference>
<accession>A0ABQ3BCM9</accession>
<dbReference type="Pfam" id="PF03640">
    <property type="entry name" value="Lipoprotein_15"/>
    <property type="match status" value="7"/>
</dbReference>
<evidence type="ECO:0000313" key="1">
    <source>
        <dbReference type="EMBL" id="GGY86014.1"/>
    </source>
</evidence>
<proteinExistence type="predicted"/>
<dbReference type="PANTHER" id="PTHR39335:SF1">
    <property type="entry name" value="BLL4220 PROTEIN"/>
    <property type="match status" value="1"/>
</dbReference>
<keyword evidence="2" id="KW-1185">Reference proteome</keyword>
<name>A0ABQ3BCM9_9GAMM</name>
<dbReference type="EMBL" id="BMYZ01000004">
    <property type="protein sequence ID" value="GGY86014.1"/>
    <property type="molecule type" value="Genomic_DNA"/>
</dbReference>
<organism evidence="1 2">
    <name type="scientific">Cellvibrio zantedeschiae</name>
    <dbReference type="NCBI Taxonomy" id="1237077"/>
    <lineage>
        <taxon>Bacteria</taxon>
        <taxon>Pseudomonadati</taxon>
        <taxon>Pseudomonadota</taxon>
        <taxon>Gammaproteobacteria</taxon>
        <taxon>Cellvibrionales</taxon>
        <taxon>Cellvibrionaceae</taxon>
        <taxon>Cellvibrio</taxon>
    </lineage>
</organism>
<comment type="caution">
    <text evidence="1">The sequence shown here is derived from an EMBL/GenBank/DDBJ whole genome shotgun (WGS) entry which is preliminary data.</text>
</comment>
<gene>
    <name evidence="1" type="ORF">GCM10011613_33780</name>
</gene>
<dbReference type="PANTHER" id="PTHR39335">
    <property type="entry name" value="BLL4220 PROTEIN"/>
    <property type="match status" value="1"/>
</dbReference>